<keyword evidence="2" id="KW-1185">Reference proteome</keyword>
<reference evidence="1" key="1">
    <citation type="submission" date="2022-04" db="EMBL/GenBank/DDBJ databases">
        <title>Genome of the entomopathogenic fungus Entomophthora muscae.</title>
        <authorList>
            <person name="Elya C."/>
            <person name="Lovett B.R."/>
            <person name="Lee E."/>
            <person name="Macias A.M."/>
            <person name="Hajek A.E."/>
            <person name="De Bivort B.L."/>
            <person name="Kasson M.T."/>
            <person name="De Fine Licht H.H."/>
            <person name="Stajich J.E."/>
        </authorList>
    </citation>
    <scope>NUCLEOTIDE SEQUENCE</scope>
    <source>
        <strain evidence="1">Berkeley</strain>
    </source>
</reference>
<protein>
    <submittedName>
        <fullName evidence="1">Uncharacterized protein</fullName>
    </submittedName>
</protein>
<sequence length="242" mass="26482">MIIPVLKFAEFSLAPFLLLLGLLLSGEAVVKSLTCDDLDLEIINYILPPAEGERTSVPPLPRLDESASVPPEVLGIPPLIASRAPWVITGLVLMGLNSYFPQLSPVSSFWFPLRATIPVLHWVASWWILSPRWEPNLDQWAACLCFPGVEPLQAEAKNDCLKDEASQTKGIITPNEETALVANQDVSPEESIGPGPDPMTATQEQNNQVVNSRFLPNKRTPGPGVISPPLNPSVQITWPHIF</sequence>
<proteinExistence type="predicted"/>
<accession>A0ACC2UUQ0</accession>
<name>A0ACC2UUQ0_9FUNG</name>
<comment type="caution">
    <text evidence="1">The sequence shown here is derived from an EMBL/GenBank/DDBJ whole genome shotgun (WGS) entry which is preliminary data.</text>
</comment>
<dbReference type="EMBL" id="QTSX02000001">
    <property type="protein sequence ID" value="KAJ9090635.1"/>
    <property type="molecule type" value="Genomic_DNA"/>
</dbReference>
<dbReference type="Proteomes" id="UP001165960">
    <property type="component" value="Unassembled WGS sequence"/>
</dbReference>
<evidence type="ECO:0000313" key="2">
    <source>
        <dbReference type="Proteomes" id="UP001165960"/>
    </source>
</evidence>
<organism evidence="1 2">
    <name type="scientific">Entomophthora muscae</name>
    <dbReference type="NCBI Taxonomy" id="34485"/>
    <lineage>
        <taxon>Eukaryota</taxon>
        <taxon>Fungi</taxon>
        <taxon>Fungi incertae sedis</taxon>
        <taxon>Zoopagomycota</taxon>
        <taxon>Entomophthoromycotina</taxon>
        <taxon>Entomophthoromycetes</taxon>
        <taxon>Entomophthorales</taxon>
        <taxon>Entomophthoraceae</taxon>
        <taxon>Entomophthora</taxon>
    </lineage>
</organism>
<gene>
    <name evidence="1" type="ORF">DSO57_1000485</name>
</gene>
<evidence type="ECO:0000313" key="1">
    <source>
        <dbReference type="EMBL" id="KAJ9090635.1"/>
    </source>
</evidence>